<comment type="caution">
    <text evidence="1">The sequence shown here is derived from an EMBL/GenBank/DDBJ whole genome shotgun (WGS) entry which is preliminary data.</text>
</comment>
<organism evidence="1">
    <name type="scientific">mine drainage metagenome</name>
    <dbReference type="NCBI Taxonomy" id="410659"/>
    <lineage>
        <taxon>unclassified sequences</taxon>
        <taxon>metagenomes</taxon>
        <taxon>ecological metagenomes</taxon>
    </lineage>
</organism>
<dbReference type="EMBL" id="MLJW01005326">
    <property type="protein sequence ID" value="OIQ68407.1"/>
    <property type="molecule type" value="Genomic_DNA"/>
</dbReference>
<reference evidence="1" key="1">
    <citation type="submission" date="2016-10" db="EMBL/GenBank/DDBJ databases">
        <title>Sequence of Gallionella enrichment culture.</title>
        <authorList>
            <person name="Poehlein A."/>
            <person name="Muehling M."/>
            <person name="Daniel R."/>
        </authorList>
    </citation>
    <scope>NUCLEOTIDE SEQUENCE</scope>
</reference>
<gene>
    <name evidence="1" type="ORF">GALL_500010</name>
</gene>
<protein>
    <submittedName>
        <fullName evidence="1">Uncharacterized protein</fullName>
    </submittedName>
</protein>
<dbReference type="AlphaFoldDB" id="A0A1J5PKT5"/>
<name>A0A1J5PKT5_9ZZZZ</name>
<proteinExistence type="predicted"/>
<sequence>MRRQMRLDPDRPHSRPATAMRDGKGFVQVEVADVTADLAGFCQPDHRVHIGAVDIDLPAILVRDLANLPHRFLENAVGGGVGDHAGGKVFARLCRPRAEIIQIDIAIFQRLDHDNLHPRHLRRGRVGAMRGNRNQTDAPMPLALRAVIGLNGQQARIFALRARVWLHREGVIAGNLAQLRRQILDHLGIARRLITGHEGVHGGKLGPGDRHPLCRRVQFHRARSKRDHRPVEREVAVRQAAHVAHHFGFRAVHVKNRVGQVFAFAQHRLGEAKAGAVGRHAVDAKGAQDADQHLFVRGLVQTDADAIRTDLAEVQPLLPRRRQNTGLAHANLYRDRIKKRLGRDLGPCRLQRARQTVGQEMHPLCNRTQAERTVKNRVE</sequence>
<accession>A0A1J5PKT5</accession>
<evidence type="ECO:0000313" key="1">
    <source>
        <dbReference type="EMBL" id="OIQ68407.1"/>
    </source>
</evidence>